<feature type="domain" description="Septin-type G" evidence="3">
    <location>
        <begin position="117"/>
        <end position="394"/>
    </location>
</feature>
<accession>A0AAW1P6V6</accession>
<dbReference type="InterPro" id="IPR027417">
    <property type="entry name" value="P-loop_NTPase"/>
</dbReference>
<dbReference type="Gene3D" id="3.40.50.300">
    <property type="entry name" value="P-loop containing nucleotide triphosphate hydrolases"/>
    <property type="match status" value="1"/>
</dbReference>
<gene>
    <name evidence="4" type="ORF">WJX72_005192</name>
</gene>
<organism evidence="4 5">
    <name type="scientific">[Myrmecia] bisecta</name>
    <dbReference type="NCBI Taxonomy" id="41462"/>
    <lineage>
        <taxon>Eukaryota</taxon>
        <taxon>Viridiplantae</taxon>
        <taxon>Chlorophyta</taxon>
        <taxon>core chlorophytes</taxon>
        <taxon>Trebouxiophyceae</taxon>
        <taxon>Trebouxiales</taxon>
        <taxon>Trebouxiaceae</taxon>
        <taxon>Myrmecia</taxon>
    </lineage>
</organism>
<dbReference type="Proteomes" id="UP001489004">
    <property type="component" value="Unassembled WGS sequence"/>
</dbReference>
<name>A0AAW1P6V6_9CHLO</name>
<comment type="similarity">
    <text evidence="1">Belongs to the TRAFAC class TrmE-Era-EngA-EngB-Septin-like GTPase superfamily. Septin GTPase family.</text>
</comment>
<protein>
    <recommendedName>
        <fullName evidence="3">Septin-type G domain-containing protein</fullName>
    </recommendedName>
</protein>
<evidence type="ECO:0000313" key="5">
    <source>
        <dbReference type="Proteomes" id="UP001489004"/>
    </source>
</evidence>
<dbReference type="PANTHER" id="PTHR18884">
    <property type="entry name" value="SEPTIN"/>
    <property type="match status" value="1"/>
</dbReference>
<dbReference type="Pfam" id="PF00735">
    <property type="entry name" value="Septin"/>
    <property type="match status" value="1"/>
</dbReference>
<evidence type="ECO:0000313" key="4">
    <source>
        <dbReference type="EMBL" id="KAK9808856.1"/>
    </source>
</evidence>
<sequence>MAPRWGKQLTAQSDIRAHQAGESLPSESSTTPRPNIPASSPEGLGRSHKADEAASLRTTSQVQGPPTPLQAESRAGQGPQAQPPQATSESLLSWGQVPEYLVNDVQAPAPRMKLEARKIHVNLMVCGMTGLGKTTCIQNMLAAYFPGQSIRPHDGTSTSFKAFAKHPDQLLVTTKEVEVPDSGLQVIYTIQDTPGWGDQLEIQNNIETVIDHVKHRKALEMEKWHGEHYEENRVEYVHMLDACLYFIPPHRFNNIDKDFIRRLAKEVTVIPVIAKADSMTVQETKNFKEEIKAILEDPSDGIPQYNFEGKIDEINADRPALGPMPPFAIVGSLQSTDGGKWPTRTYPWGECESWNPDHSDFCWLKQLLLVAGTAGLRTRRHNFYVKHVICTTAG</sequence>
<keyword evidence="5" id="KW-1185">Reference proteome</keyword>
<reference evidence="4 5" key="1">
    <citation type="journal article" date="2024" name="Nat. Commun.">
        <title>Phylogenomics reveals the evolutionary origins of lichenization in chlorophyte algae.</title>
        <authorList>
            <person name="Puginier C."/>
            <person name="Libourel C."/>
            <person name="Otte J."/>
            <person name="Skaloud P."/>
            <person name="Haon M."/>
            <person name="Grisel S."/>
            <person name="Petersen M."/>
            <person name="Berrin J.G."/>
            <person name="Delaux P.M."/>
            <person name="Dal Grande F."/>
            <person name="Keller J."/>
        </authorList>
    </citation>
    <scope>NUCLEOTIDE SEQUENCE [LARGE SCALE GENOMIC DNA]</scope>
    <source>
        <strain evidence="4 5">SAG 2043</strain>
    </source>
</reference>
<proteinExistence type="inferred from homology"/>
<dbReference type="SUPFAM" id="SSF52540">
    <property type="entry name" value="P-loop containing nucleoside triphosphate hydrolases"/>
    <property type="match status" value="1"/>
</dbReference>
<keyword evidence="1" id="KW-0342">GTP-binding</keyword>
<keyword evidence="1" id="KW-0547">Nucleotide-binding</keyword>
<evidence type="ECO:0000256" key="2">
    <source>
        <dbReference type="SAM" id="MobiDB-lite"/>
    </source>
</evidence>
<dbReference type="GO" id="GO:0005525">
    <property type="term" value="F:GTP binding"/>
    <property type="evidence" value="ECO:0007669"/>
    <property type="project" value="UniProtKB-KW"/>
</dbReference>
<evidence type="ECO:0000256" key="1">
    <source>
        <dbReference type="RuleBase" id="RU004560"/>
    </source>
</evidence>
<dbReference type="InterPro" id="IPR030379">
    <property type="entry name" value="G_SEPTIN_dom"/>
</dbReference>
<feature type="region of interest" description="Disordered" evidence="2">
    <location>
        <begin position="1"/>
        <end position="89"/>
    </location>
</feature>
<feature type="compositionally biased region" description="Low complexity" evidence="2">
    <location>
        <begin position="75"/>
        <end position="86"/>
    </location>
</feature>
<dbReference type="AlphaFoldDB" id="A0AAW1P6V6"/>
<evidence type="ECO:0000259" key="3">
    <source>
        <dbReference type="PROSITE" id="PS51719"/>
    </source>
</evidence>
<dbReference type="EMBL" id="JALJOR010000011">
    <property type="protein sequence ID" value="KAK9808856.1"/>
    <property type="molecule type" value="Genomic_DNA"/>
</dbReference>
<dbReference type="PROSITE" id="PS51719">
    <property type="entry name" value="G_SEPTIN"/>
    <property type="match status" value="1"/>
</dbReference>
<comment type="caution">
    <text evidence="4">The sequence shown here is derived from an EMBL/GenBank/DDBJ whole genome shotgun (WGS) entry which is preliminary data.</text>
</comment>